<evidence type="ECO:0000256" key="7">
    <source>
        <dbReference type="ARBA" id="ARBA00022679"/>
    </source>
</evidence>
<keyword evidence="18" id="KW-1185">Reference proteome</keyword>
<dbReference type="EMBL" id="QKKF02007569">
    <property type="protein sequence ID" value="RZF45914.1"/>
    <property type="molecule type" value="Genomic_DNA"/>
</dbReference>
<organism evidence="17 18">
    <name type="scientific">Laodelphax striatellus</name>
    <name type="common">Small brown planthopper</name>
    <name type="synonym">Delphax striatella</name>
    <dbReference type="NCBI Taxonomy" id="195883"/>
    <lineage>
        <taxon>Eukaryota</taxon>
        <taxon>Metazoa</taxon>
        <taxon>Ecdysozoa</taxon>
        <taxon>Arthropoda</taxon>
        <taxon>Hexapoda</taxon>
        <taxon>Insecta</taxon>
        <taxon>Pterygota</taxon>
        <taxon>Neoptera</taxon>
        <taxon>Paraneoptera</taxon>
        <taxon>Hemiptera</taxon>
        <taxon>Auchenorrhyncha</taxon>
        <taxon>Fulgoroidea</taxon>
        <taxon>Delphacidae</taxon>
        <taxon>Criomorphinae</taxon>
        <taxon>Laodelphax</taxon>
    </lineage>
</organism>
<feature type="domain" description="Glycosyl transferase family 1" evidence="15">
    <location>
        <begin position="280"/>
        <end position="456"/>
    </location>
</feature>
<comment type="pathway">
    <text evidence="2 14">Protein modification; protein glycosylation.</text>
</comment>
<dbReference type="AlphaFoldDB" id="A0A482XJR0"/>
<evidence type="ECO:0000259" key="15">
    <source>
        <dbReference type="Pfam" id="PF00534"/>
    </source>
</evidence>
<evidence type="ECO:0000256" key="10">
    <source>
        <dbReference type="ARBA" id="ARBA00022989"/>
    </source>
</evidence>
<dbReference type="SUPFAM" id="SSF53756">
    <property type="entry name" value="UDP-Glycosyltransferase/glycogen phosphorylase"/>
    <property type="match status" value="1"/>
</dbReference>
<evidence type="ECO:0000256" key="13">
    <source>
        <dbReference type="ARBA" id="ARBA00045128"/>
    </source>
</evidence>
<evidence type="ECO:0000256" key="8">
    <source>
        <dbReference type="ARBA" id="ARBA00022692"/>
    </source>
</evidence>
<accession>A0A482XJR0</accession>
<proteinExistence type="inferred from homology"/>
<keyword evidence="10 14" id="KW-1133">Transmembrane helix</keyword>
<comment type="catalytic activity">
    <reaction evidence="12 14">
        <text>an alpha-D-Man-(1-&gt;3)-[alpha-D-Man-(1-&gt;6)]-beta-D-Man-(1-&gt;4)-beta-D-GlcNAc-(1-&gt;4)-alpha-D-GlcNAc-diphospho-di-trans,poly-cis-dolichol + 2 GDP-alpha-D-mannose = an alpha-D-Man-(1-&gt;2)-alpha-D-Man-(1-&gt;2)-alpha-D-Man-(1-&gt;3)-[alpha-D-Man-(1-&gt;6)]-beta-D-Man-(1-&gt;4)-beta-D-GlcNAc-(1-&gt;4)-alpha-D-GlcNAc-diphospho-di-trans,poly-cis-dolichol + 2 GDP + 2 H(+)</text>
        <dbReference type="Rhea" id="RHEA:29523"/>
        <dbReference type="Rhea" id="RHEA-COMP:19515"/>
        <dbReference type="Rhea" id="RHEA-COMP:19516"/>
        <dbReference type="ChEBI" id="CHEBI:15378"/>
        <dbReference type="ChEBI" id="CHEBI:57527"/>
        <dbReference type="ChEBI" id="CHEBI:58189"/>
        <dbReference type="ChEBI" id="CHEBI:132511"/>
        <dbReference type="ChEBI" id="CHEBI:132515"/>
        <dbReference type="EC" id="2.4.1.131"/>
    </reaction>
    <physiologicalReaction direction="left-to-right" evidence="12 14">
        <dbReference type="Rhea" id="RHEA:29524"/>
    </physiologicalReaction>
</comment>
<evidence type="ECO:0000256" key="6">
    <source>
        <dbReference type="ARBA" id="ARBA00022676"/>
    </source>
</evidence>
<gene>
    <name evidence="17" type="ORF">LSTR_LSTR008291</name>
</gene>
<dbReference type="OrthoDB" id="2276068at2759"/>
<evidence type="ECO:0000256" key="4">
    <source>
        <dbReference type="ARBA" id="ARBA00012645"/>
    </source>
</evidence>
<dbReference type="Proteomes" id="UP000291343">
    <property type="component" value="Unassembled WGS sequence"/>
</dbReference>
<feature type="transmembrane region" description="Helical" evidence="14">
    <location>
        <begin position="6"/>
        <end position="27"/>
    </location>
</feature>
<comment type="function">
    <text evidence="13">GDP-Man:Man(3)GlcNAc(2)-PP-Dol alpha-1,2-mannosyltransferase that operates in the biosynthetic pathway of dolichol-linked oligosaccharides, the glycan precursors employed in protein asparagine (N)-glycosylation. The assembly of dolichol-linked oligosaccharides begins on the cytosolic side of the endoplasmic reticulum membrane and finishes in its lumen. The sequential addition of sugars to dolichol pyrophosphate produces dolichol-linked oligosaccharides containing fourteen sugars, including two GlcNAcs, nine mannoses and three glucoses. Once assembled, the oligosaccharide is transferred from the lipid to nascent proteins by oligosaccharyltransferases. Catalyzes, on the cytoplasmic face of the endoplasmic reticulum, the addition of the fourth and fifth mannose residues to the dolichol-linked oligosaccharide chain, to produce Man(5)GlcNAc(2)-PP-dolichol core oligosaccharide. Man(5)GlcNAc(2)-PP-dolichol is a substrate for ALG3, the following enzyme in the biosynthetic pathway.</text>
</comment>
<feature type="domain" description="ALG11 mannosyltransferase N-terminal" evidence="16">
    <location>
        <begin position="48"/>
        <end position="252"/>
    </location>
</feature>
<keyword evidence="9 14" id="KW-0256">Endoplasmic reticulum</keyword>
<dbReference type="SMR" id="A0A482XJR0"/>
<dbReference type="Pfam" id="PF00534">
    <property type="entry name" value="Glycos_transf_1"/>
    <property type="match status" value="1"/>
</dbReference>
<dbReference type="InterPro" id="IPR031814">
    <property type="entry name" value="ALG11_N"/>
</dbReference>
<evidence type="ECO:0000256" key="2">
    <source>
        <dbReference type="ARBA" id="ARBA00004922"/>
    </source>
</evidence>
<dbReference type="Pfam" id="PF15924">
    <property type="entry name" value="ALG11_N"/>
    <property type="match status" value="1"/>
</dbReference>
<dbReference type="CDD" id="cd03806">
    <property type="entry name" value="GT4_ALG11-like"/>
    <property type="match status" value="1"/>
</dbReference>
<dbReference type="PANTHER" id="PTHR45919:SF1">
    <property type="entry name" value="GDP-MAN:MAN(3)GLCNAC(2)-PP-DOL ALPHA-1,2-MANNOSYLTRANSFERASE"/>
    <property type="match status" value="1"/>
</dbReference>
<dbReference type="EC" id="2.4.1.131" evidence="4 14"/>
<keyword evidence="7 14" id="KW-0808">Transferase</keyword>
<keyword evidence="8 14" id="KW-0812">Transmembrane</keyword>
<dbReference type="GO" id="GO:0006487">
    <property type="term" value="P:protein N-linked glycosylation"/>
    <property type="evidence" value="ECO:0007669"/>
    <property type="project" value="TreeGrafter"/>
</dbReference>
<dbReference type="FunCoup" id="A0A482XJR0">
    <property type="interactions" value="1576"/>
</dbReference>
<evidence type="ECO:0000256" key="11">
    <source>
        <dbReference type="ARBA" id="ARBA00023136"/>
    </source>
</evidence>
<protein>
    <recommendedName>
        <fullName evidence="5 14">GDP-Man:Man(3)GlcNAc(2)-PP-Dol alpha-1,2-mannosyltransferase</fullName>
        <ecNumber evidence="4 14">2.4.1.131</ecNumber>
    </recommendedName>
</protein>
<evidence type="ECO:0000256" key="12">
    <source>
        <dbReference type="ARBA" id="ARBA00045065"/>
    </source>
</evidence>
<name>A0A482XJR0_LAOST</name>
<dbReference type="PANTHER" id="PTHR45919">
    <property type="entry name" value="GDP-MAN:MAN(3)GLCNAC(2)-PP-DOL ALPHA-1,2-MANNOSYLTRANSFERASE"/>
    <property type="match status" value="1"/>
</dbReference>
<dbReference type="InterPro" id="IPR001296">
    <property type="entry name" value="Glyco_trans_1"/>
</dbReference>
<evidence type="ECO:0000256" key="1">
    <source>
        <dbReference type="ARBA" id="ARBA00004389"/>
    </source>
</evidence>
<evidence type="ECO:0000256" key="9">
    <source>
        <dbReference type="ARBA" id="ARBA00022824"/>
    </source>
</evidence>
<evidence type="ECO:0000313" key="17">
    <source>
        <dbReference type="EMBL" id="RZF45914.1"/>
    </source>
</evidence>
<dbReference type="GO" id="GO:0005789">
    <property type="term" value="C:endoplasmic reticulum membrane"/>
    <property type="evidence" value="ECO:0007669"/>
    <property type="project" value="UniProtKB-SubCell"/>
</dbReference>
<dbReference type="Gene3D" id="3.40.50.2000">
    <property type="entry name" value="Glycogen Phosphorylase B"/>
    <property type="match status" value="1"/>
</dbReference>
<comment type="similarity">
    <text evidence="3 14">Belongs to the glycosyltransferase group 1 family. Glycosyltransferase 4 subfamily.</text>
</comment>
<evidence type="ECO:0000313" key="18">
    <source>
        <dbReference type="Proteomes" id="UP000291343"/>
    </source>
</evidence>
<dbReference type="InParanoid" id="A0A482XJR0"/>
<dbReference type="InterPro" id="IPR038013">
    <property type="entry name" value="ALG11"/>
</dbReference>
<dbReference type="GO" id="GO:0004377">
    <property type="term" value="F:GDP-Man:Man(3)GlcNAc(2)-PP-Dol alpha-1,2-mannosyltransferase activity"/>
    <property type="evidence" value="ECO:0007669"/>
    <property type="project" value="UniProtKB-UniRule"/>
</dbReference>
<evidence type="ECO:0000256" key="3">
    <source>
        <dbReference type="ARBA" id="ARBA00009481"/>
    </source>
</evidence>
<dbReference type="STRING" id="195883.A0A482XJR0"/>
<sequence length="480" mass="54929">MLIELFYTACFTVVLSCLFLYLAEEWFRKRCHMRREMSRKQSGGGPSIAFFHPYCNSGGGGERVLWCAVRAVQKRFPDLKVVVYTGDIDASPSEIISRVQQRLNITLLRNVDFVYLHNRAWVEADRYPYFTLLGQSLGSIVLGMEAMMAFVPDVYIDTMGYAFTLPLFKSVAGCRVGCYVHYPTITRDMLRRVSTRVAAHNNRPFVANSPVLSFAKIIYYRVFAWLYCKAGRYSDIVLVNSSWTEDHINSLWERPLITNRVYPPCDTTSFREIERPDDVDHTKSGSEIRIVSVGQFRPEKDHPLQLKAMYHLRQILSEDVWERTKLVFIGSCRNSEDEVRVKDMKDLCRHLSLENNVEFKVNASFTELKSELSRAMIGLHAMWNEHFGIGVVECMAAGLIVIAHRSGGPKADIIHEEAESSRNGFLAVDEYEYASTIATIVKLPIDTANRVRVAARSSVERFSVAEFEQNFLRLVEPFFG</sequence>
<dbReference type="UniPathway" id="UPA00378"/>
<keyword evidence="11 14" id="KW-0472">Membrane</keyword>
<reference evidence="17 18" key="1">
    <citation type="journal article" date="2017" name="Gigascience">
        <title>Genome sequence of the small brown planthopper, Laodelphax striatellus.</title>
        <authorList>
            <person name="Zhu J."/>
            <person name="Jiang F."/>
            <person name="Wang X."/>
            <person name="Yang P."/>
            <person name="Bao Y."/>
            <person name="Zhao W."/>
            <person name="Wang W."/>
            <person name="Lu H."/>
            <person name="Wang Q."/>
            <person name="Cui N."/>
            <person name="Li J."/>
            <person name="Chen X."/>
            <person name="Luo L."/>
            <person name="Yu J."/>
            <person name="Kang L."/>
            <person name="Cui F."/>
        </authorList>
    </citation>
    <scope>NUCLEOTIDE SEQUENCE [LARGE SCALE GENOMIC DNA]</scope>
    <source>
        <strain evidence="17">Lst14</strain>
    </source>
</reference>
<comment type="subcellular location">
    <subcellularLocation>
        <location evidence="1">Endoplasmic reticulum membrane</location>
        <topology evidence="1">Single-pass membrane protein</topology>
    </subcellularLocation>
</comment>
<comment type="caution">
    <text evidence="17">The sequence shown here is derived from an EMBL/GenBank/DDBJ whole genome shotgun (WGS) entry which is preliminary data.</text>
</comment>
<evidence type="ECO:0000256" key="14">
    <source>
        <dbReference type="RuleBase" id="RU367051"/>
    </source>
</evidence>
<keyword evidence="6 14" id="KW-0328">Glycosyltransferase</keyword>
<evidence type="ECO:0000259" key="16">
    <source>
        <dbReference type="Pfam" id="PF15924"/>
    </source>
</evidence>
<evidence type="ECO:0000256" key="5">
    <source>
        <dbReference type="ARBA" id="ARBA00022018"/>
    </source>
</evidence>